<dbReference type="Proteomes" id="UP000298416">
    <property type="component" value="Unassembled WGS sequence"/>
</dbReference>
<proteinExistence type="predicted"/>
<evidence type="ECO:0000313" key="2">
    <source>
        <dbReference type="EMBL" id="KAG6427498.1"/>
    </source>
</evidence>
<evidence type="ECO:0000256" key="1">
    <source>
        <dbReference type="SAM" id="MobiDB-lite"/>
    </source>
</evidence>
<sequence length="140" mass="14028">MQGIFSRNSAASAASRAKKAELNFPNSAASCPSRPPPLPPTSRAMADPDILNWGTNQAAAAAAGAAVDALVGGGGGGGSVDKAEAKAEAEAAAAPLAGEFIDEDLIFDMHNVLASMAQGMLMIRRGLALSTTTAAILECM</sequence>
<feature type="region of interest" description="Disordered" evidence="1">
    <location>
        <begin position="25"/>
        <end position="47"/>
    </location>
</feature>
<protein>
    <submittedName>
        <fullName evidence="2">Uncharacterized protein</fullName>
    </submittedName>
</protein>
<keyword evidence="3" id="KW-1185">Reference proteome</keyword>
<name>A0A8X9A3X9_SALSN</name>
<comment type="caution">
    <text evidence="2">The sequence shown here is derived from an EMBL/GenBank/DDBJ whole genome shotgun (WGS) entry which is preliminary data.</text>
</comment>
<reference evidence="2" key="1">
    <citation type="submission" date="2018-01" db="EMBL/GenBank/DDBJ databases">
        <authorList>
            <person name="Mao J.F."/>
        </authorList>
    </citation>
    <scope>NUCLEOTIDE SEQUENCE</scope>
    <source>
        <strain evidence="2">Huo1</strain>
        <tissue evidence="2">Leaf</tissue>
    </source>
</reference>
<evidence type="ECO:0000313" key="3">
    <source>
        <dbReference type="Proteomes" id="UP000298416"/>
    </source>
</evidence>
<accession>A0A8X9A3X9</accession>
<gene>
    <name evidence="2" type="ORF">SASPL_111744</name>
</gene>
<organism evidence="2">
    <name type="scientific">Salvia splendens</name>
    <name type="common">Scarlet sage</name>
    <dbReference type="NCBI Taxonomy" id="180675"/>
    <lineage>
        <taxon>Eukaryota</taxon>
        <taxon>Viridiplantae</taxon>
        <taxon>Streptophyta</taxon>
        <taxon>Embryophyta</taxon>
        <taxon>Tracheophyta</taxon>
        <taxon>Spermatophyta</taxon>
        <taxon>Magnoliopsida</taxon>
        <taxon>eudicotyledons</taxon>
        <taxon>Gunneridae</taxon>
        <taxon>Pentapetalae</taxon>
        <taxon>asterids</taxon>
        <taxon>lamiids</taxon>
        <taxon>Lamiales</taxon>
        <taxon>Lamiaceae</taxon>
        <taxon>Nepetoideae</taxon>
        <taxon>Mentheae</taxon>
        <taxon>Salviinae</taxon>
        <taxon>Salvia</taxon>
        <taxon>Salvia subgen. Calosphace</taxon>
        <taxon>core Calosphace</taxon>
    </lineage>
</organism>
<dbReference type="EMBL" id="PNBA02000004">
    <property type="protein sequence ID" value="KAG6427498.1"/>
    <property type="molecule type" value="Genomic_DNA"/>
</dbReference>
<dbReference type="AlphaFoldDB" id="A0A8X9A3X9"/>
<reference evidence="2" key="2">
    <citation type="submission" date="2020-08" db="EMBL/GenBank/DDBJ databases">
        <title>Plant Genome Project.</title>
        <authorList>
            <person name="Zhang R.-G."/>
        </authorList>
    </citation>
    <scope>NUCLEOTIDE SEQUENCE</scope>
    <source>
        <strain evidence="2">Huo1</strain>
        <tissue evidence="2">Leaf</tissue>
    </source>
</reference>